<dbReference type="Proteomes" id="UP000821845">
    <property type="component" value="Chromosome 11"/>
</dbReference>
<organism evidence="1 2">
    <name type="scientific">Hyalomma asiaticum</name>
    <name type="common">Tick</name>
    <dbReference type="NCBI Taxonomy" id="266040"/>
    <lineage>
        <taxon>Eukaryota</taxon>
        <taxon>Metazoa</taxon>
        <taxon>Ecdysozoa</taxon>
        <taxon>Arthropoda</taxon>
        <taxon>Chelicerata</taxon>
        <taxon>Arachnida</taxon>
        <taxon>Acari</taxon>
        <taxon>Parasitiformes</taxon>
        <taxon>Ixodida</taxon>
        <taxon>Ixodoidea</taxon>
        <taxon>Ixodidae</taxon>
        <taxon>Hyalomminae</taxon>
        <taxon>Hyalomma</taxon>
    </lineage>
</organism>
<evidence type="ECO:0000313" key="1">
    <source>
        <dbReference type="EMBL" id="KAH6940789.1"/>
    </source>
</evidence>
<keyword evidence="2" id="KW-1185">Reference proteome</keyword>
<name>A0ACB7T475_HYAAI</name>
<gene>
    <name evidence="1" type="ORF">HPB50_006737</name>
</gene>
<dbReference type="EMBL" id="CM023491">
    <property type="protein sequence ID" value="KAH6940789.1"/>
    <property type="molecule type" value="Genomic_DNA"/>
</dbReference>
<sequence>MRYCACRLLHRAVAVGNRPSALSSDTLSLTGWCDRLLRPQAETCKRGGERAMKQIWRVALRRNYASSHASLPSVRHRAGTARTGNLLLASIRSAYYPACRGAVLSSRRLGGVAPPAMQFSTTTSCSATEFGSSAEEPVFRPRRALVLTKFSRYEFEKRRHAHLTEEQLVQDVSLLCGAPLRRPNGFRMSRGAVTDPAEAAVPPPGGP</sequence>
<comment type="caution">
    <text evidence="1">The sequence shown here is derived from an EMBL/GenBank/DDBJ whole genome shotgun (WGS) entry which is preliminary data.</text>
</comment>
<proteinExistence type="predicted"/>
<protein>
    <submittedName>
        <fullName evidence="1">Uncharacterized protein</fullName>
    </submittedName>
</protein>
<reference evidence="1" key="1">
    <citation type="submission" date="2020-05" db="EMBL/GenBank/DDBJ databases">
        <title>Large-scale comparative analyses of tick genomes elucidate their genetic diversity and vector capacities.</title>
        <authorList>
            <person name="Jia N."/>
            <person name="Wang J."/>
            <person name="Shi W."/>
            <person name="Du L."/>
            <person name="Sun Y."/>
            <person name="Zhan W."/>
            <person name="Jiang J."/>
            <person name="Wang Q."/>
            <person name="Zhang B."/>
            <person name="Ji P."/>
            <person name="Sakyi L.B."/>
            <person name="Cui X."/>
            <person name="Yuan T."/>
            <person name="Jiang B."/>
            <person name="Yang W."/>
            <person name="Lam T.T.-Y."/>
            <person name="Chang Q."/>
            <person name="Ding S."/>
            <person name="Wang X."/>
            <person name="Zhu J."/>
            <person name="Ruan X."/>
            <person name="Zhao L."/>
            <person name="Wei J."/>
            <person name="Que T."/>
            <person name="Du C."/>
            <person name="Cheng J."/>
            <person name="Dai P."/>
            <person name="Han X."/>
            <person name="Huang E."/>
            <person name="Gao Y."/>
            <person name="Liu J."/>
            <person name="Shao H."/>
            <person name="Ye R."/>
            <person name="Li L."/>
            <person name="Wei W."/>
            <person name="Wang X."/>
            <person name="Wang C."/>
            <person name="Yang T."/>
            <person name="Huo Q."/>
            <person name="Li W."/>
            <person name="Guo W."/>
            <person name="Chen H."/>
            <person name="Zhou L."/>
            <person name="Ni X."/>
            <person name="Tian J."/>
            <person name="Zhou Y."/>
            <person name="Sheng Y."/>
            <person name="Liu T."/>
            <person name="Pan Y."/>
            <person name="Xia L."/>
            <person name="Li J."/>
            <person name="Zhao F."/>
            <person name="Cao W."/>
        </authorList>
    </citation>
    <scope>NUCLEOTIDE SEQUENCE</scope>
    <source>
        <strain evidence="1">Hyas-2018</strain>
    </source>
</reference>
<accession>A0ACB7T475</accession>
<evidence type="ECO:0000313" key="2">
    <source>
        <dbReference type="Proteomes" id="UP000821845"/>
    </source>
</evidence>